<organism evidence="3 4">
    <name type="scientific">Dioscorea zingiberensis</name>
    <dbReference type="NCBI Taxonomy" id="325984"/>
    <lineage>
        <taxon>Eukaryota</taxon>
        <taxon>Viridiplantae</taxon>
        <taxon>Streptophyta</taxon>
        <taxon>Embryophyta</taxon>
        <taxon>Tracheophyta</taxon>
        <taxon>Spermatophyta</taxon>
        <taxon>Magnoliopsida</taxon>
        <taxon>Liliopsida</taxon>
        <taxon>Dioscoreales</taxon>
        <taxon>Dioscoreaceae</taxon>
        <taxon>Dioscorea</taxon>
    </lineage>
</organism>
<sequence>MSNPVGIRPSPCTFPRLITTAKVSAALHLGVSLHCLAIKLGYYPQTRCVPPPFPRQALRQSLHCRQATPEPNLEIRGSIQCLLTGERNKQFAMVENPGFWNWTFTLKDEEKNVLAQIDRDWRGLGLELFTDAGQYVIRFGDPDPSPKFGMTSVISELEVTRPLTLTERAVAVALAVSLDTDYFSRRGGWGLPILIVGE</sequence>
<keyword evidence="4" id="KW-1185">Reference proteome</keyword>
<dbReference type="Proteomes" id="UP001085076">
    <property type="component" value="Miscellaneous, Linkage group lg04"/>
</dbReference>
<dbReference type="GO" id="GO:0005886">
    <property type="term" value="C:plasma membrane"/>
    <property type="evidence" value="ECO:0007669"/>
    <property type="project" value="TreeGrafter"/>
</dbReference>
<evidence type="ECO:0000313" key="3">
    <source>
        <dbReference type="EMBL" id="KAJ0974684.1"/>
    </source>
</evidence>
<dbReference type="PANTHER" id="PTHR23248">
    <property type="entry name" value="PHOSPHOLIPID SCRAMBLASE-RELATED"/>
    <property type="match status" value="1"/>
</dbReference>
<comment type="caution">
    <text evidence="3">The sequence shown here is derived from an EMBL/GenBank/DDBJ whole genome shotgun (WGS) entry which is preliminary data.</text>
</comment>
<evidence type="ECO:0000256" key="1">
    <source>
        <dbReference type="ARBA" id="ARBA00005350"/>
    </source>
</evidence>
<dbReference type="GO" id="GO:0017128">
    <property type="term" value="F:phospholipid scramblase activity"/>
    <property type="evidence" value="ECO:0007669"/>
    <property type="project" value="InterPro"/>
</dbReference>
<reference evidence="3" key="1">
    <citation type="submission" date="2021-03" db="EMBL/GenBank/DDBJ databases">
        <authorList>
            <person name="Li Z."/>
            <person name="Yang C."/>
        </authorList>
    </citation>
    <scope>NUCLEOTIDE SEQUENCE</scope>
    <source>
        <strain evidence="3">Dzin_1.0</strain>
        <tissue evidence="3">Leaf</tissue>
    </source>
</reference>
<protein>
    <recommendedName>
        <fullName evidence="2">Phospholipid scramblase</fullName>
    </recommendedName>
</protein>
<proteinExistence type="inferred from homology"/>
<dbReference type="PANTHER" id="PTHR23248:SF9">
    <property type="entry name" value="PHOSPHOLIPID SCRAMBLASE"/>
    <property type="match status" value="1"/>
</dbReference>
<dbReference type="OrthoDB" id="191150at2759"/>
<name>A0A9D5CKN1_9LILI</name>
<gene>
    <name evidence="3" type="ORF">J5N97_016649</name>
</gene>
<dbReference type="EMBL" id="JAGGNH010000004">
    <property type="protein sequence ID" value="KAJ0974684.1"/>
    <property type="molecule type" value="Genomic_DNA"/>
</dbReference>
<dbReference type="InterPro" id="IPR005552">
    <property type="entry name" value="Scramblase"/>
</dbReference>
<evidence type="ECO:0000256" key="2">
    <source>
        <dbReference type="RuleBase" id="RU363116"/>
    </source>
</evidence>
<accession>A0A9D5CKN1</accession>
<comment type="similarity">
    <text evidence="1 2">Belongs to the phospholipid scramblase family.</text>
</comment>
<reference evidence="3" key="2">
    <citation type="journal article" date="2022" name="Hortic Res">
        <title>The genome of Dioscorea zingiberensis sheds light on the biosynthesis, origin and evolution of the medicinally important diosgenin saponins.</title>
        <authorList>
            <person name="Li Y."/>
            <person name="Tan C."/>
            <person name="Li Z."/>
            <person name="Guo J."/>
            <person name="Li S."/>
            <person name="Chen X."/>
            <person name="Wang C."/>
            <person name="Dai X."/>
            <person name="Yang H."/>
            <person name="Song W."/>
            <person name="Hou L."/>
            <person name="Xu J."/>
            <person name="Tong Z."/>
            <person name="Xu A."/>
            <person name="Yuan X."/>
            <person name="Wang W."/>
            <person name="Yang Q."/>
            <person name="Chen L."/>
            <person name="Sun Z."/>
            <person name="Wang K."/>
            <person name="Pan B."/>
            <person name="Chen J."/>
            <person name="Bao Y."/>
            <person name="Liu F."/>
            <person name="Qi X."/>
            <person name="Gang D.R."/>
            <person name="Wen J."/>
            <person name="Li J."/>
        </authorList>
    </citation>
    <scope>NUCLEOTIDE SEQUENCE</scope>
    <source>
        <strain evidence="3">Dzin_1.0</strain>
    </source>
</reference>
<dbReference type="Pfam" id="PF03803">
    <property type="entry name" value="Scramblase"/>
    <property type="match status" value="1"/>
</dbReference>
<evidence type="ECO:0000313" key="4">
    <source>
        <dbReference type="Proteomes" id="UP001085076"/>
    </source>
</evidence>
<dbReference type="AlphaFoldDB" id="A0A9D5CKN1"/>